<dbReference type="PROSITE" id="PS50943">
    <property type="entry name" value="HTH_CROC1"/>
    <property type="match status" value="1"/>
</dbReference>
<evidence type="ECO:0000313" key="2">
    <source>
        <dbReference type="EMBL" id="CUQ88579.1"/>
    </source>
</evidence>
<dbReference type="InterPro" id="IPR001387">
    <property type="entry name" value="Cro/C1-type_HTH"/>
</dbReference>
<dbReference type="SUPFAM" id="SSF47413">
    <property type="entry name" value="lambda repressor-like DNA-binding domains"/>
    <property type="match status" value="1"/>
</dbReference>
<protein>
    <submittedName>
        <fullName evidence="2 3">Helix-turn-helix</fullName>
    </submittedName>
</protein>
<evidence type="ECO:0000313" key="4">
    <source>
        <dbReference type="Proteomes" id="UP000095662"/>
    </source>
</evidence>
<feature type="domain" description="HTH cro/C1-type" evidence="1">
    <location>
        <begin position="7"/>
        <end position="61"/>
    </location>
</feature>
<dbReference type="GO" id="GO:0003677">
    <property type="term" value="F:DNA binding"/>
    <property type="evidence" value="ECO:0007669"/>
    <property type="project" value="InterPro"/>
</dbReference>
<reference evidence="2 4" key="1">
    <citation type="submission" date="2015-09" db="EMBL/GenBank/DDBJ databases">
        <authorList>
            <consortium name="Pathogen Informatics"/>
        </authorList>
    </citation>
    <scope>NUCLEOTIDE SEQUENCE [LARGE SCALE GENOMIC DNA]</scope>
    <source>
        <strain evidence="2 4">2789STDY5834928</strain>
    </source>
</reference>
<organism evidence="2 4">
    <name type="scientific">[Eubacterium] siraeum</name>
    <dbReference type="NCBI Taxonomy" id="39492"/>
    <lineage>
        <taxon>Bacteria</taxon>
        <taxon>Bacillati</taxon>
        <taxon>Bacillota</taxon>
        <taxon>Clostridia</taxon>
        <taxon>Eubacteriales</taxon>
        <taxon>Oscillospiraceae</taxon>
        <taxon>Oscillospiraceae incertae sedis</taxon>
    </lineage>
</organism>
<dbReference type="Gene3D" id="1.10.260.40">
    <property type="entry name" value="lambda repressor-like DNA-binding domains"/>
    <property type="match status" value="1"/>
</dbReference>
<dbReference type="Proteomes" id="UP000095662">
    <property type="component" value="Unassembled WGS sequence"/>
</dbReference>
<name>A0A174ZUR8_9FIRM</name>
<evidence type="ECO:0000259" key="1">
    <source>
        <dbReference type="PROSITE" id="PS50943"/>
    </source>
</evidence>
<dbReference type="SMART" id="SM00530">
    <property type="entry name" value="HTH_XRE"/>
    <property type="match status" value="1"/>
</dbReference>
<accession>A0A174ZUR8</accession>
<evidence type="ECO:0000313" key="3">
    <source>
        <dbReference type="EMBL" id="MDB8002711.1"/>
    </source>
</evidence>
<dbReference type="EMBL" id="CZBY01000014">
    <property type="protein sequence ID" value="CUQ88579.1"/>
    <property type="molecule type" value="Genomic_DNA"/>
</dbReference>
<proteinExistence type="predicted"/>
<dbReference type="Pfam" id="PF01381">
    <property type="entry name" value="HTH_3"/>
    <property type="match status" value="1"/>
</dbReference>
<dbReference type="AlphaFoldDB" id="A0A174ZUR8"/>
<dbReference type="STRING" id="39492.ERS852540_01745"/>
<dbReference type="OrthoDB" id="72638at2"/>
<dbReference type="EMBL" id="JAQLXW010000001">
    <property type="protein sequence ID" value="MDB8002711.1"/>
    <property type="molecule type" value="Genomic_DNA"/>
</dbReference>
<gene>
    <name evidence="2" type="ORF">ERS852540_01745</name>
    <name evidence="3" type="ORF">PNE09_01380</name>
</gene>
<reference evidence="3" key="2">
    <citation type="submission" date="2023-01" db="EMBL/GenBank/DDBJ databases">
        <title>Human gut microbiome strain richness.</title>
        <authorList>
            <person name="Chen-Liaw A."/>
        </authorList>
    </citation>
    <scope>NUCLEOTIDE SEQUENCE</scope>
    <source>
        <strain evidence="3">1001283st1_G1_1001283B150217_161031</strain>
    </source>
</reference>
<dbReference type="Proteomes" id="UP001210809">
    <property type="component" value="Unassembled WGS sequence"/>
</dbReference>
<sequence>MELKDKLEILIKRNGYKKTDFASAVSITYRALANYISGARTPRAKTLSDMAVLLGVSEELLTDDTVDLILSGDEKLYFNGTSPTETREKADVLLNEVSAMLDDEDFTENDKTTFFSCIAEKYFAGKAKNHKETIDNAV</sequence>
<dbReference type="InterPro" id="IPR010982">
    <property type="entry name" value="Lambda_DNA-bd_dom_sf"/>
</dbReference>
<dbReference type="CDD" id="cd00093">
    <property type="entry name" value="HTH_XRE"/>
    <property type="match status" value="1"/>
</dbReference>